<accession>A0A0G4EDY6</accession>
<dbReference type="GO" id="GO:0003682">
    <property type="term" value="F:chromatin binding"/>
    <property type="evidence" value="ECO:0007669"/>
    <property type="project" value="TreeGrafter"/>
</dbReference>
<evidence type="ECO:0000256" key="1">
    <source>
        <dbReference type="SAM" id="MobiDB-lite"/>
    </source>
</evidence>
<dbReference type="OrthoDB" id="372073at2759"/>
<feature type="region of interest" description="Disordered" evidence="1">
    <location>
        <begin position="1"/>
        <end position="98"/>
    </location>
</feature>
<organism evidence="3 4">
    <name type="scientific">Vitrella brassicaformis (strain CCMP3155)</name>
    <dbReference type="NCBI Taxonomy" id="1169540"/>
    <lineage>
        <taxon>Eukaryota</taxon>
        <taxon>Sar</taxon>
        <taxon>Alveolata</taxon>
        <taxon>Colpodellida</taxon>
        <taxon>Vitrellaceae</taxon>
        <taxon>Vitrella</taxon>
    </lineage>
</organism>
<dbReference type="InterPro" id="IPR016024">
    <property type="entry name" value="ARM-type_fold"/>
</dbReference>
<proteinExistence type="predicted"/>
<dbReference type="InterPro" id="IPR011501">
    <property type="entry name" value="Noc3_N"/>
</dbReference>
<dbReference type="PANTHER" id="PTHR14428">
    <property type="entry name" value="NUCLEOLAR COMPLEX PROTEIN 3"/>
    <property type="match status" value="1"/>
</dbReference>
<protein>
    <recommendedName>
        <fullName evidence="2">Nucleolar complex-associated protein 3 N-terminal domain-containing protein</fullName>
    </recommendedName>
</protein>
<evidence type="ECO:0000313" key="3">
    <source>
        <dbReference type="EMBL" id="CEL93775.1"/>
    </source>
</evidence>
<dbReference type="AlphaFoldDB" id="A0A0G4EDY6"/>
<dbReference type="EMBL" id="CDMY01000189">
    <property type="protein sequence ID" value="CEL93775.1"/>
    <property type="molecule type" value="Genomic_DNA"/>
</dbReference>
<dbReference type="OMA" id="NIALLEC"/>
<feature type="compositionally biased region" description="Basic and acidic residues" evidence="1">
    <location>
        <begin position="24"/>
        <end position="60"/>
    </location>
</feature>
<dbReference type="PANTHER" id="PTHR14428:SF5">
    <property type="entry name" value="NUCLEOLAR COMPLEX PROTEIN 3 HOMOLOG"/>
    <property type="match status" value="1"/>
</dbReference>
<keyword evidence="4" id="KW-1185">Reference proteome</keyword>
<gene>
    <name evidence="3" type="ORF">Vbra_7112</name>
</gene>
<dbReference type="InterPro" id="IPR016903">
    <property type="entry name" value="Nucleolar_cplx-assoc_3"/>
</dbReference>
<evidence type="ECO:0000313" key="4">
    <source>
        <dbReference type="Proteomes" id="UP000041254"/>
    </source>
</evidence>
<dbReference type="VEuPathDB" id="CryptoDB:Vbra_7112"/>
<dbReference type="SUPFAM" id="SSF48371">
    <property type="entry name" value="ARM repeat"/>
    <property type="match status" value="1"/>
</dbReference>
<dbReference type="STRING" id="1169540.A0A0G4EDY6"/>
<feature type="compositionally biased region" description="Basic and acidic residues" evidence="1">
    <location>
        <begin position="69"/>
        <end position="80"/>
    </location>
</feature>
<dbReference type="GO" id="GO:0006270">
    <property type="term" value="P:DNA replication initiation"/>
    <property type="evidence" value="ECO:0007669"/>
    <property type="project" value="TreeGrafter"/>
</dbReference>
<dbReference type="Proteomes" id="UP000041254">
    <property type="component" value="Unassembled WGS sequence"/>
</dbReference>
<feature type="domain" description="Nucleolar complex-associated protein 3 N-terminal" evidence="2">
    <location>
        <begin position="134"/>
        <end position="230"/>
    </location>
</feature>
<sequence length="746" mass="81402">MGRFSNAFMESASPGIRKRRRRSDHADEQSEEGFERAPRVQKKWLEEERRLTRLPLKQEDGIAAAAKEPSADHDIDKDNESSPLSKKQQKRLERLRKEAEEAMARKAKAKSAQQAADKKDDIDVLVNKLQTAEQKKLEIARVSNAILASPEKELPRLEVLFRLFHREKVPALKQVALVSIGLVLKDILPAYRVQMRGEENDSKPGHQALSRAVEKLQTHEKTMVRFSQQFIDILRHSPPPPRTAASLVSELLTANPSFNWTDDLIDLCVKYAGKPDPPVQLPAIDALSWVMQHDPSLDLTASIVKAMGRLAKVGMSSSTGGKRSGLSKALLDAIARLDLRRKQMAAERESHAVGADDEGIDEDLRRDLMIGSVHGDLKRFRKNEALVLEQLFVLYLRVLRSPHMYPDEVVSGCLRGLGCHSHFINVELMNEIFTELKRLISEGEGATASAEVGLRAVAAALLLLQGVGAAIQIEVSWVVDGFCRILRLALPHLSTPSYDPISTPPNAPASFLAAAPLHQEDETLTADPDAPAVFAVSTSLGRELIESIDLMVRCPQIVGGGGMGTGGTSMSLLRVVEGIMDVALHCDSAVSAGLCERVKLMLLKMPRLKSMVDPDGAVISSLSGGVSVYWHLQALLVHGHPSVRRAAADLLTLSSEADIREAAKEAVARTATRSWSKSDGDALMVDMQDLVLCEEEKVLTRTMGMAAVPRALAGGVVGSGRRGGGVAKRLLAVEPPEWDGDLTTDT</sequence>
<dbReference type="PhylomeDB" id="A0A0G4EDY6"/>
<name>A0A0G4EDY6_VITBC</name>
<dbReference type="InParanoid" id="A0A0G4EDY6"/>
<reference evidence="3 4" key="1">
    <citation type="submission" date="2014-11" db="EMBL/GenBank/DDBJ databases">
        <authorList>
            <person name="Zhu J."/>
            <person name="Qi W."/>
            <person name="Song R."/>
        </authorList>
    </citation>
    <scope>NUCLEOTIDE SEQUENCE [LARGE SCALE GENOMIC DNA]</scope>
</reference>
<evidence type="ECO:0000259" key="2">
    <source>
        <dbReference type="Pfam" id="PF07540"/>
    </source>
</evidence>
<dbReference type="Pfam" id="PF07540">
    <property type="entry name" value="NOC3p"/>
    <property type="match status" value="1"/>
</dbReference>
<dbReference type="GO" id="GO:0005730">
    <property type="term" value="C:nucleolus"/>
    <property type="evidence" value="ECO:0007669"/>
    <property type="project" value="TreeGrafter"/>
</dbReference>